<reference evidence="1" key="1">
    <citation type="submission" date="2018-05" db="EMBL/GenBank/DDBJ databases">
        <authorList>
            <person name="Lanie J.A."/>
            <person name="Ng W.-L."/>
            <person name="Kazmierczak K.M."/>
            <person name="Andrzejewski T.M."/>
            <person name="Davidsen T.M."/>
            <person name="Wayne K.J."/>
            <person name="Tettelin H."/>
            <person name="Glass J.I."/>
            <person name="Rusch D."/>
            <person name="Podicherti R."/>
            <person name="Tsui H.-C.T."/>
            <person name="Winkler M.E."/>
        </authorList>
    </citation>
    <scope>NUCLEOTIDE SEQUENCE</scope>
</reference>
<evidence type="ECO:0000313" key="1">
    <source>
        <dbReference type="EMBL" id="SVD08764.1"/>
    </source>
</evidence>
<accession>A0A382SFS8</accession>
<name>A0A382SFS8_9ZZZZ</name>
<dbReference type="AlphaFoldDB" id="A0A382SFS8"/>
<proteinExistence type="predicted"/>
<gene>
    <name evidence="1" type="ORF">METZ01_LOCUS361618</name>
</gene>
<organism evidence="1">
    <name type="scientific">marine metagenome</name>
    <dbReference type="NCBI Taxonomy" id="408172"/>
    <lineage>
        <taxon>unclassified sequences</taxon>
        <taxon>metagenomes</taxon>
        <taxon>ecological metagenomes</taxon>
    </lineage>
</organism>
<dbReference type="EMBL" id="UINC01128786">
    <property type="protein sequence ID" value="SVD08764.1"/>
    <property type="molecule type" value="Genomic_DNA"/>
</dbReference>
<protein>
    <submittedName>
        <fullName evidence="1">Uncharacterized protein</fullName>
    </submittedName>
</protein>
<sequence length="41" mass="4859">MQSYSKDILKVENDPDGFCYIFSNFQREMADIEQLRSLIDV</sequence>